<dbReference type="AlphaFoldDB" id="A0A166U5U3"/>
<dbReference type="InterPro" id="IPR009836">
    <property type="entry name" value="GRDP-like"/>
</dbReference>
<dbReference type="OrthoDB" id="4958856at2759"/>
<reference evidence="1 2" key="1">
    <citation type="journal article" date="2016" name="Genome Biol. Evol.">
        <title>Divergent and convergent evolution of fungal pathogenicity.</title>
        <authorList>
            <person name="Shang Y."/>
            <person name="Xiao G."/>
            <person name="Zheng P."/>
            <person name="Cen K."/>
            <person name="Zhan S."/>
            <person name="Wang C."/>
        </authorList>
    </citation>
    <scope>NUCLEOTIDE SEQUENCE [LARGE SCALE GENOMIC DNA]</scope>
    <source>
        <strain evidence="1 2">RCEF 2490</strain>
    </source>
</reference>
<comment type="caution">
    <text evidence="1">The sequence shown here is derived from an EMBL/GenBank/DDBJ whole genome shotgun (WGS) entry which is preliminary data.</text>
</comment>
<dbReference type="PANTHER" id="PTHR34365:SF7">
    <property type="entry name" value="GLYCINE-RICH DOMAIN-CONTAINING PROTEIN 1"/>
    <property type="match status" value="1"/>
</dbReference>
<organism evidence="1 2">
    <name type="scientific">Moelleriella libera RCEF 2490</name>
    <dbReference type="NCBI Taxonomy" id="1081109"/>
    <lineage>
        <taxon>Eukaryota</taxon>
        <taxon>Fungi</taxon>
        <taxon>Dikarya</taxon>
        <taxon>Ascomycota</taxon>
        <taxon>Pezizomycotina</taxon>
        <taxon>Sordariomycetes</taxon>
        <taxon>Hypocreomycetidae</taxon>
        <taxon>Hypocreales</taxon>
        <taxon>Clavicipitaceae</taxon>
        <taxon>Moelleriella</taxon>
    </lineage>
</organism>
<evidence type="ECO:0000313" key="2">
    <source>
        <dbReference type="Proteomes" id="UP000078544"/>
    </source>
</evidence>
<dbReference type="PANTHER" id="PTHR34365">
    <property type="entry name" value="ENOLASE (DUF1399)"/>
    <property type="match status" value="1"/>
</dbReference>
<protein>
    <submittedName>
        <fullName evidence="1">Uncharacterized protein</fullName>
    </submittedName>
</protein>
<name>A0A166U5U3_9HYPO</name>
<dbReference type="STRING" id="1081109.A0A166U5U3"/>
<keyword evidence="2" id="KW-1185">Reference proteome</keyword>
<dbReference type="Pfam" id="PF07173">
    <property type="entry name" value="GRDP-like"/>
    <property type="match status" value="1"/>
</dbReference>
<evidence type="ECO:0000313" key="1">
    <source>
        <dbReference type="EMBL" id="OAA32094.1"/>
    </source>
</evidence>
<accession>A0A166U5U3</accession>
<dbReference type="EMBL" id="AZGY01000002">
    <property type="protein sequence ID" value="OAA32094.1"/>
    <property type="molecule type" value="Genomic_DNA"/>
</dbReference>
<proteinExistence type="predicted"/>
<dbReference type="Proteomes" id="UP000078544">
    <property type="component" value="Unassembled WGS sequence"/>
</dbReference>
<sequence>MALECKRNKTSLHGYATSQMHSLRQPALGYKRFILATRPEDEPQIPSPAIFDFSPHPVSEDGAVVADEVMLPLAAACATHLELLECFYVLRQKVLMSTAIDASFDIVPERKIKANTRTGKTRTLKDATLLEKRQVKWTRFVEFAALRFLHWMGMLQRHEDSMTITRDGGIVNDGGGRGPLLLRHLPPLDIMMVWHSFMLNPRFYKERCQLHVLYRLRMPWRAIHDAIDNRAWSLDIGDEASAAFEHLSVDAGGGGGGGGGGLPASLFQQFEMSGGDDAESSPATEQQLKKTHRRAASLNDKAAAAAIKAKTTRLDGAYDKLAAAANQYHHHQQQQLQQAEAHVQLATQLKDAVMRQSAFVDKMNARMWIRSPALAGTLSRAQSRYQNFLTLMRQNPRQTIVPTLDIDLVWHTHQCAPRSYTRDMLTLVGRFVNHDDTISKEKLGSGFEQSRALWRVHFAQEYRVCGCWDCEALLSAVEAQAAAEEDMGTVAARIMDDVEYHRAVEVAIRGKKPLPRREQVH</sequence>
<gene>
    <name evidence="1" type="ORF">AAL_01426</name>
</gene>